<evidence type="ECO:0000313" key="1">
    <source>
        <dbReference type="EMBL" id="KIO12277.1"/>
    </source>
</evidence>
<dbReference type="HOGENOM" id="CLU_1835952_0_0_1"/>
<dbReference type="Proteomes" id="UP000054217">
    <property type="component" value="Unassembled WGS sequence"/>
</dbReference>
<organism evidence="1 2">
    <name type="scientific">Pisolithus tinctorius Marx 270</name>
    <dbReference type="NCBI Taxonomy" id="870435"/>
    <lineage>
        <taxon>Eukaryota</taxon>
        <taxon>Fungi</taxon>
        <taxon>Dikarya</taxon>
        <taxon>Basidiomycota</taxon>
        <taxon>Agaricomycotina</taxon>
        <taxon>Agaricomycetes</taxon>
        <taxon>Agaricomycetidae</taxon>
        <taxon>Boletales</taxon>
        <taxon>Sclerodermatineae</taxon>
        <taxon>Pisolithaceae</taxon>
        <taxon>Pisolithus</taxon>
    </lineage>
</organism>
<accession>A0A0C3KRX3</accession>
<sequence>MVTVDRVYYGVDSRKSTFRNVRIETTTIGKCTVWPLVLLHSKPTTYMRVTTTVSFHCGVQLQYCICVTFTPCRVFCETSLKDMTGRSFCDRWGILRRRIMIQGDLVPEERVQWISSPRIGQLQRRGFEAFSPMTLCCLTD</sequence>
<keyword evidence="2" id="KW-1185">Reference proteome</keyword>
<reference evidence="1 2" key="1">
    <citation type="submission" date="2014-04" db="EMBL/GenBank/DDBJ databases">
        <authorList>
            <consortium name="DOE Joint Genome Institute"/>
            <person name="Kuo A."/>
            <person name="Kohler A."/>
            <person name="Costa M.D."/>
            <person name="Nagy L.G."/>
            <person name="Floudas D."/>
            <person name="Copeland A."/>
            <person name="Barry K.W."/>
            <person name="Cichocki N."/>
            <person name="Veneault-Fourrey C."/>
            <person name="LaButti K."/>
            <person name="Lindquist E.A."/>
            <person name="Lipzen A."/>
            <person name="Lundell T."/>
            <person name="Morin E."/>
            <person name="Murat C."/>
            <person name="Sun H."/>
            <person name="Tunlid A."/>
            <person name="Henrissat B."/>
            <person name="Grigoriev I.V."/>
            <person name="Hibbett D.S."/>
            <person name="Martin F."/>
            <person name="Nordberg H.P."/>
            <person name="Cantor M.N."/>
            <person name="Hua S.X."/>
        </authorList>
    </citation>
    <scope>NUCLEOTIDE SEQUENCE [LARGE SCALE GENOMIC DNA]</scope>
    <source>
        <strain evidence="1 2">Marx 270</strain>
    </source>
</reference>
<reference evidence="2" key="2">
    <citation type="submission" date="2015-01" db="EMBL/GenBank/DDBJ databases">
        <title>Evolutionary Origins and Diversification of the Mycorrhizal Mutualists.</title>
        <authorList>
            <consortium name="DOE Joint Genome Institute"/>
            <consortium name="Mycorrhizal Genomics Consortium"/>
            <person name="Kohler A."/>
            <person name="Kuo A."/>
            <person name="Nagy L.G."/>
            <person name="Floudas D."/>
            <person name="Copeland A."/>
            <person name="Barry K.W."/>
            <person name="Cichocki N."/>
            <person name="Veneault-Fourrey C."/>
            <person name="LaButti K."/>
            <person name="Lindquist E.A."/>
            <person name="Lipzen A."/>
            <person name="Lundell T."/>
            <person name="Morin E."/>
            <person name="Murat C."/>
            <person name="Riley R."/>
            <person name="Ohm R."/>
            <person name="Sun H."/>
            <person name="Tunlid A."/>
            <person name="Henrissat B."/>
            <person name="Grigoriev I.V."/>
            <person name="Hibbett D.S."/>
            <person name="Martin F."/>
        </authorList>
    </citation>
    <scope>NUCLEOTIDE SEQUENCE [LARGE SCALE GENOMIC DNA]</scope>
    <source>
        <strain evidence="2">Marx 270</strain>
    </source>
</reference>
<dbReference type="AlphaFoldDB" id="A0A0C3KRX3"/>
<dbReference type="EMBL" id="KN831948">
    <property type="protein sequence ID" value="KIO12277.1"/>
    <property type="molecule type" value="Genomic_DNA"/>
</dbReference>
<evidence type="ECO:0000313" key="2">
    <source>
        <dbReference type="Proteomes" id="UP000054217"/>
    </source>
</evidence>
<name>A0A0C3KRX3_PISTI</name>
<dbReference type="InParanoid" id="A0A0C3KRX3"/>
<protein>
    <submittedName>
        <fullName evidence="1">Uncharacterized protein</fullName>
    </submittedName>
</protein>
<gene>
    <name evidence="1" type="ORF">M404DRAFT_750967</name>
</gene>
<proteinExistence type="predicted"/>